<protein>
    <submittedName>
        <fullName evidence="2">(northern house mosquito) hypothetical protein</fullName>
    </submittedName>
</protein>
<dbReference type="AlphaFoldDB" id="A0A8D8E3C8"/>
<sequence>MWPRGIPLFNETAAHVVLRLFHLLSSSFRSAAAADTAPPDDIEDSFSRPEAISFSTDLPFSSRTSLLMRVESASRPTERHFEIFCSYQQPKFTNSFRKLSRK</sequence>
<keyword evidence="1" id="KW-0732">Signal</keyword>
<dbReference type="EMBL" id="HBUE01293901">
    <property type="protein sequence ID" value="CAG6575341.1"/>
    <property type="molecule type" value="Transcribed_RNA"/>
</dbReference>
<evidence type="ECO:0000313" key="2">
    <source>
        <dbReference type="EMBL" id="CAG6523667.1"/>
    </source>
</evidence>
<dbReference type="EMBL" id="HBUE01188112">
    <property type="protein sequence ID" value="CAG6523667.1"/>
    <property type="molecule type" value="Transcribed_RNA"/>
</dbReference>
<feature type="chain" id="PRO_5036260633" evidence="1">
    <location>
        <begin position="34"/>
        <end position="102"/>
    </location>
</feature>
<organism evidence="2">
    <name type="scientific">Culex pipiens</name>
    <name type="common">House mosquito</name>
    <dbReference type="NCBI Taxonomy" id="7175"/>
    <lineage>
        <taxon>Eukaryota</taxon>
        <taxon>Metazoa</taxon>
        <taxon>Ecdysozoa</taxon>
        <taxon>Arthropoda</taxon>
        <taxon>Hexapoda</taxon>
        <taxon>Insecta</taxon>
        <taxon>Pterygota</taxon>
        <taxon>Neoptera</taxon>
        <taxon>Endopterygota</taxon>
        <taxon>Diptera</taxon>
        <taxon>Nematocera</taxon>
        <taxon>Culicoidea</taxon>
        <taxon>Culicidae</taxon>
        <taxon>Culicinae</taxon>
        <taxon>Culicini</taxon>
        <taxon>Culex</taxon>
        <taxon>Culex</taxon>
    </lineage>
</organism>
<reference evidence="2" key="1">
    <citation type="submission" date="2021-05" db="EMBL/GenBank/DDBJ databases">
        <authorList>
            <person name="Alioto T."/>
            <person name="Alioto T."/>
            <person name="Gomez Garrido J."/>
        </authorList>
    </citation>
    <scope>NUCLEOTIDE SEQUENCE</scope>
</reference>
<name>A0A8D8E3C8_CULPI</name>
<proteinExistence type="predicted"/>
<accession>A0A8D8E3C8</accession>
<feature type="signal peptide" evidence="1">
    <location>
        <begin position="1"/>
        <end position="33"/>
    </location>
</feature>
<evidence type="ECO:0000256" key="1">
    <source>
        <dbReference type="SAM" id="SignalP"/>
    </source>
</evidence>